<sequence length="62" mass="7321">MYLLFNAGNKVRFMRPCVQVSFVNEEPKYLQNSNHNSTFCTTPSKNYIFEHISEVLIVYMII</sequence>
<evidence type="ECO:0000313" key="1">
    <source>
        <dbReference type="EMBL" id="KNC25057.1"/>
    </source>
</evidence>
<dbReference type="Proteomes" id="UP000037069">
    <property type="component" value="Unassembled WGS sequence"/>
</dbReference>
<proteinExistence type="predicted"/>
<organism evidence="1 2">
    <name type="scientific">Lucilia cuprina</name>
    <name type="common">Green bottle fly</name>
    <name type="synonym">Australian sheep blowfly</name>
    <dbReference type="NCBI Taxonomy" id="7375"/>
    <lineage>
        <taxon>Eukaryota</taxon>
        <taxon>Metazoa</taxon>
        <taxon>Ecdysozoa</taxon>
        <taxon>Arthropoda</taxon>
        <taxon>Hexapoda</taxon>
        <taxon>Insecta</taxon>
        <taxon>Pterygota</taxon>
        <taxon>Neoptera</taxon>
        <taxon>Endopterygota</taxon>
        <taxon>Diptera</taxon>
        <taxon>Brachycera</taxon>
        <taxon>Muscomorpha</taxon>
        <taxon>Oestroidea</taxon>
        <taxon>Calliphoridae</taxon>
        <taxon>Luciliinae</taxon>
        <taxon>Lucilia</taxon>
    </lineage>
</organism>
<comment type="caution">
    <text evidence="1">The sequence shown here is derived from an EMBL/GenBank/DDBJ whole genome shotgun (WGS) entry which is preliminary data.</text>
</comment>
<accession>A0A0L0BYE5</accession>
<dbReference type="EMBL" id="JRES01001160">
    <property type="protein sequence ID" value="KNC25057.1"/>
    <property type="molecule type" value="Genomic_DNA"/>
</dbReference>
<evidence type="ECO:0000313" key="2">
    <source>
        <dbReference type="Proteomes" id="UP000037069"/>
    </source>
</evidence>
<reference evidence="1 2" key="1">
    <citation type="journal article" date="2015" name="Nat. Commun.">
        <title>Lucilia cuprina genome unlocks parasitic fly biology to underpin future interventions.</title>
        <authorList>
            <person name="Anstead C.A."/>
            <person name="Korhonen P.K."/>
            <person name="Young N.D."/>
            <person name="Hall R.S."/>
            <person name="Jex A.R."/>
            <person name="Murali S.C."/>
            <person name="Hughes D.S."/>
            <person name="Lee S.F."/>
            <person name="Perry T."/>
            <person name="Stroehlein A.J."/>
            <person name="Ansell B.R."/>
            <person name="Breugelmans B."/>
            <person name="Hofmann A."/>
            <person name="Qu J."/>
            <person name="Dugan S."/>
            <person name="Lee S.L."/>
            <person name="Chao H."/>
            <person name="Dinh H."/>
            <person name="Han Y."/>
            <person name="Doddapaneni H.V."/>
            <person name="Worley K.C."/>
            <person name="Muzny D.M."/>
            <person name="Ioannidis P."/>
            <person name="Waterhouse R.M."/>
            <person name="Zdobnov E.M."/>
            <person name="James P.J."/>
            <person name="Bagnall N.H."/>
            <person name="Kotze A.C."/>
            <person name="Gibbs R.A."/>
            <person name="Richards S."/>
            <person name="Batterham P."/>
            <person name="Gasser R.B."/>
        </authorList>
    </citation>
    <scope>NUCLEOTIDE SEQUENCE [LARGE SCALE GENOMIC DNA]</scope>
    <source>
        <strain evidence="1 2">LS</strain>
        <tissue evidence="1">Full body</tissue>
    </source>
</reference>
<dbReference type="AlphaFoldDB" id="A0A0L0BYE5"/>
<keyword evidence="2" id="KW-1185">Reference proteome</keyword>
<protein>
    <submittedName>
        <fullName evidence="1">Uncharacterized protein</fullName>
    </submittedName>
</protein>
<name>A0A0L0BYE5_LUCCU</name>
<gene>
    <name evidence="1" type="ORF">FF38_11819</name>
</gene>